<comment type="caution">
    <text evidence="9">The sequence shown here is derived from an EMBL/GenBank/DDBJ whole genome shotgun (WGS) entry which is preliminary data.</text>
</comment>
<evidence type="ECO:0000256" key="5">
    <source>
        <dbReference type="SAM" id="MobiDB-lite"/>
    </source>
</evidence>
<organism evidence="9 10">
    <name type="scientific">Candidatus Borkfalkia avicola</name>
    <dbReference type="NCBI Taxonomy" id="2838503"/>
    <lineage>
        <taxon>Bacteria</taxon>
        <taxon>Bacillati</taxon>
        <taxon>Bacillota</taxon>
        <taxon>Clostridia</taxon>
        <taxon>Christensenellales</taxon>
        <taxon>Christensenellaceae</taxon>
        <taxon>Candidatus Borkfalkia</taxon>
    </lineage>
</organism>
<dbReference type="PANTHER" id="PTHR36447">
    <property type="entry name" value="BETA-GALACTOSIDASE GANA"/>
    <property type="match status" value="1"/>
</dbReference>
<evidence type="ECO:0000256" key="7">
    <source>
        <dbReference type="SAM" id="SignalP"/>
    </source>
</evidence>
<evidence type="ECO:0000256" key="6">
    <source>
        <dbReference type="SAM" id="Phobius"/>
    </source>
</evidence>
<feature type="signal peptide" evidence="7">
    <location>
        <begin position="1"/>
        <end position="34"/>
    </location>
</feature>
<dbReference type="SUPFAM" id="SSF49785">
    <property type="entry name" value="Galactose-binding domain-like"/>
    <property type="match status" value="1"/>
</dbReference>
<dbReference type="GO" id="GO:0005975">
    <property type="term" value="P:carbohydrate metabolic process"/>
    <property type="evidence" value="ECO:0007669"/>
    <property type="project" value="InterPro"/>
</dbReference>
<dbReference type="EC" id="3.2.1.23" evidence="9"/>
<dbReference type="GO" id="GO:0004565">
    <property type="term" value="F:beta-galactosidase activity"/>
    <property type="evidence" value="ECO:0007669"/>
    <property type="project" value="UniProtKB-EC"/>
</dbReference>
<accession>A0A9D2IHD7</accession>
<dbReference type="Gene3D" id="2.60.120.260">
    <property type="entry name" value="Galactose-binding domain-like"/>
    <property type="match status" value="4"/>
</dbReference>
<dbReference type="InterPro" id="IPR017853">
    <property type="entry name" value="GH"/>
</dbReference>
<sequence>MKAKRAEKLRLAAVSILAAALLVCMSFAFTFAFAEEGELSFPNAGFEDSGSEATSWTLGTYLNGKDPDKADIRFDIVSGDEAYEGNSLKISNASTEDIHALVTAAAIPVAPNTAYFIGFRVKSTAPSVTFSPCVRQYADVGGTVGVPVGSENYHWLTDGNVYGQTDGWRYISVGFVSSSDAKSAAVFFEITPTGEGAVWLDDVEIGLMPESAFNGGMEAEEGRLPSGWTYSASEYLSADTQVYYEGESSLLVQMENYAAPLSMAAQARIPVQGGEEYRFSLRAMSREARYSQAYFTVTQYAADGSVTVAATESPSILLNEGKEWSDWREIWLGLKLNLNTAEAEIRIYVTAGKADVRFDAFTVRPRGYAFYEDFSDVSSSGSSALWQAEGDAKFTGEELVLGQGASAGAVWTELSGGCTYEISGSVRASSGAAPSLRIEYYSWRGEFVKAQERALSAGQAMQSFSVETEVPSATSARIVLENTGGGEAVFDDLSAVKTEDPRETQAGWHGYWISCGGEEAQHTGYRTRYFRKSFTVTKEVKSALLQYTGDDHIYGYLNGSASLGDCTFYSSVVADVTDRIVQGKNALAFSVTSGGDFCAVLFELTLVYEDGTVEHIFSDESALGFTSEVSGWKTAGFNDSAWLGSRFFGRVPCQPWGSIPYTYAVSAERVAVLSEIRMPATAVAGETAEIALTFTLQHAIAADAQLRVFFVGEEGELPFSAKLVPSENADMTQWTPGQENTAVYMLEIPDFAAAGEYRLRFDEQGIVFDGTENNTPSAVIRIAAPRYELTRSEVKKEDGVTRMFIDGEKVNPMLYLRDFSTKFKAQYAEDMFGSGVTLLQFPNTRNYYMNGLSAVWTGNDTYDFGVFDDLIYETLEGAPDAKIMIALDADPPEWWLNENPGERAVNNAGGMYSNGVSYASQKWRQDAGEYYRAILEHALSQPYAGHIFAVKISAGATCEWQQYGMTLDTCGDYSQASLNAFRAWLTEKYGTDAALRTAWGDSSVTLATVAIPSREERLPSGYRTVLDGKKQRNVIDYHLFASDMVTDSILYLAGIVKEVTDGNWIVGTYNGYMINALTYEGNGIVNSSFSRLLESDLVDFYCSPILYDSRMSGMSAGYMTMVDSILDAGKMFFLEVDERTVFYDDNGWQAPALLQEWGQTYTLRDTIEMLKRDFSNALAKGAGLWWYDMWGGWFDDPEIYDMISVMSEEMAYDLEHPASSVSPIAWIQADDLLAYMPYDFDGTYDVLLQSHYNQKESLAKTGVPYDMYYLSDIAGGLKKQYDIYIIEATNIDADTRLDIELYLERDGATIIWSGLTGIYGSDGRISESAMEEVVGMDISFTSEGRYCVTVEDNGHYSTAGLDGFVYGNAASSGRVTPMAYVTDATATVLGTLGNGMAGLAVKEIPIAEGESWTSVYSAVGNIPADFLRNILKHKGVNIYSEEGDVIFANSNYLAIDSPYGGARTISLGGRYDVYDVFSGETVATGVTSFDTVLEAGETRLYRLTASGTGGEDPGPQPPEPEPEQPESPGCAGSALAAAGGASVALIAAAAVIIAAARRKKQK</sequence>
<feature type="region of interest" description="Disordered" evidence="5">
    <location>
        <begin position="1505"/>
        <end position="1532"/>
    </location>
</feature>
<dbReference type="EMBL" id="DXCF01000005">
    <property type="protein sequence ID" value="HIZ09132.1"/>
    <property type="molecule type" value="Genomic_DNA"/>
</dbReference>
<feature type="transmembrane region" description="Helical" evidence="6">
    <location>
        <begin position="1534"/>
        <end position="1556"/>
    </location>
</feature>
<dbReference type="Proteomes" id="UP000824025">
    <property type="component" value="Unassembled WGS sequence"/>
</dbReference>
<dbReference type="InterPro" id="IPR013529">
    <property type="entry name" value="Glyco_hydro_42_N"/>
</dbReference>
<reference evidence="9" key="2">
    <citation type="submission" date="2021-04" db="EMBL/GenBank/DDBJ databases">
        <authorList>
            <person name="Gilroy R."/>
        </authorList>
    </citation>
    <scope>NUCLEOTIDE SEQUENCE</scope>
    <source>
        <strain evidence="9">CHK192-19661</strain>
    </source>
</reference>
<keyword evidence="6" id="KW-1133">Transmembrane helix</keyword>
<reference evidence="9" key="1">
    <citation type="journal article" date="2021" name="PeerJ">
        <title>Extensive microbial diversity within the chicken gut microbiome revealed by metagenomics and culture.</title>
        <authorList>
            <person name="Gilroy R."/>
            <person name="Ravi A."/>
            <person name="Getino M."/>
            <person name="Pursley I."/>
            <person name="Horton D.L."/>
            <person name="Alikhan N.F."/>
            <person name="Baker D."/>
            <person name="Gharbi K."/>
            <person name="Hall N."/>
            <person name="Watson M."/>
            <person name="Adriaenssens E.M."/>
            <person name="Foster-Nyarko E."/>
            <person name="Jarju S."/>
            <person name="Secka A."/>
            <person name="Antonio M."/>
            <person name="Oren A."/>
            <person name="Chaudhuri R.R."/>
            <person name="La Ragione R."/>
            <person name="Hildebrand F."/>
            <person name="Pallen M.J."/>
        </authorList>
    </citation>
    <scope>NUCLEOTIDE SEQUENCE</scope>
    <source>
        <strain evidence="9">CHK192-19661</strain>
    </source>
</reference>
<keyword evidence="1" id="KW-0479">Metal-binding</keyword>
<dbReference type="SUPFAM" id="SSF51445">
    <property type="entry name" value="(Trans)glycosidases"/>
    <property type="match status" value="1"/>
</dbReference>
<evidence type="ECO:0000256" key="1">
    <source>
        <dbReference type="ARBA" id="ARBA00022723"/>
    </source>
</evidence>
<gene>
    <name evidence="9" type="ORF">H9726_01465</name>
</gene>
<dbReference type="InterPro" id="IPR008979">
    <property type="entry name" value="Galactose-bd-like_sf"/>
</dbReference>
<evidence type="ECO:0000256" key="2">
    <source>
        <dbReference type="ARBA" id="ARBA00022801"/>
    </source>
</evidence>
<keyword evidence="7" id="KW-0732">Signal</keyword>
<dbReference type="Pfam" id="PF02449">
    <property type="entry name" value="Glyco_hydro_42"/>
    <property type="match status" value="1"/>
</dbReference>
<keyword evidence="4 9" id="KW-0326">Glycosidase</keyword>
<evidence type="ECO:0000256" key="3">
    <source>
        <dbReference type="ARBA" id="ARBA00022833"/>
    </source>
</evidence>
<name>A0A9D2IHD7_9FIRM</name>
<evidence type="ECO:0000313" key="9">
    <source>
        <dbReference type="EMBL" id="HIZ09132.1"/>
    </source>
</evidence>
<feature type="chain" id="PRO_5038963271" evidence="7">
    <location>
        <begin position="35"/>
        <end position="1562"/>
    </location>
</feature>
<dbReference type="GO" id="GO:0046872">
    <property type="term" value="F:metal ion binding"/>
    <property type="evidence" value="ECO:0007669"/>
    <property type="project" value="UniProtKB-KW"/>
</dbReference>
<keyword evidence="6" id="KW-0472">Membrane</keyword>
<dbReference type="InterPro" id="IPR003476">
    <property type="entry name" value="Glyco_hydro_42"/>
</dbReference>
<feature type="domain" description="Glycoside hydrolase family 42 N-terminal" evidence="8">
    <location>
        <begin position="860"/>
        <end position="1069"/>
    </location>
</feature>
<keyword evidence="6" id="KW-0812">Transmembrane</keyword>
<evidence type="ECO:0000313" key="10">
    <source>
        <dbReference type="Proteomes" id="UP000824025"/>
    </source>
</evidence>
<keyword evidence="2 9" id="KW-0378">Hydrolase</keyword>
<dbReference type="PANTHER" id="PTHR36447:SF2">
    <property type="entry name" value="BETA-GALACTOSIDASE YESZ"/>
    <property type="match status" value="1"/>
</dbReference>
<evidence type="ECO:0000256" key="4">
    <source>
        <dbReference type="ARBA" id="ARBA00023295"/>
    </source>
</evidence>
<keyword evidence="3" id="KW-0862">Zinc</keyword>
<proteinExistence type="predicted"/>
<protein>
    <submittedName>
        <fullName evidence="9">Beta-galactosidase</fullName>
        <ecNumber evidence="9">3.2.1.23</ecNumber>
    </submittedName>
</protein>
<dbReference type="GO" id="GO:0009341">
    <property type="term" value="C:beta-galactosidase complex"/>
    <property type="evidence" value="ECO:0007669"/>
    <property type="project" value="InterPro"/>
</dbReference>
<evidence type="ECO:0000259" key="8">
    <source>
        <dbReference type="Pfam" id="PF02449"/>
    </source>
</evidence>
<dbReference type="Gene3D" id="3.20.20.80">
    <property type="entry name" value="Glycosidases"/>
    <property type="match status" value="1"/>
</dbReference>